<keyword evidence="2" id="KW-1185">Reference proteome</keyword>
<dbReference type="AlphaFoldDB" id="A0A484LJH8"/>
<reference evidence="1 2" key="1">
    <citation type="submission" date="2018-04" db="EMBL/GenBank/DDBJ databases">
        <authorList>
            <person name="Vogel A."/>
        </authorList>
    </citation>
    <scope>NUCLEOTIDE SEQUENCE [LARGE SCALE GENOMIC DNA]</scope>
</reference>
<gene>
    <name evidence="1" type="ORF">CCAM_LOCUS18371</name>
</gene>
<accession>A0A484LJH8</accession>
<name>A0A484LJH8_9ASTE</name>
<dbReference type="EMBL" id="OOIL02001568">
    <property type="protein sequence ID" value="VFQ76595.1"/>
    <property type="molecule type" value="Genomic_DNA"/>
</dbReference>
<dbReference type="Proteomes" id="UP000595140">
    <property type="component" value="Unassembled WGS sequence"/>
</dbReference>
<protein>
    <submittedName>
        <fullName evidence="1">Uncharacterized protein</fullName>
    </submittedName>
</protein>
<evidence type="ECO:0000313" key="1">
    <source>
        <dbReference type="EMBL" id="VFQ76595.1"/>
    </source>
</evidence>
<evidence type="ECO:0000313" key="2">
    <source>
        <dbReference type="Proteomes" id="UP000595140"/>
    </source>
</evidence>
<organism evidence="1 2">
    <name type="scientific">Cuscuta campestris</name>
    <dbReference type="NCBI Taxonomy" id="132261"/>
    <lineage>
        <taxon>Eukaryota</taxon>
        <taxon>Viridiplantae</taxon>
        <taxon>Streptophyta</taxon>
        <taxon>Embryophyta</taxon>
        <taxon>Tracheophyta</taxon>
        <taxon>Spermatophyta</taxon>
        <taxon>Magnoliopsida</taxon>
        <taxon>eudicotyledons</taxon>
        <taxon>Gunneridae</taxon>
        <taxon>Pentapetalae</taxon>
        <taxon>asterids</taxon>
        <taxon>lamiids</taxon>
        <taxon>Solanales</taxon>
        <taxon>Convolvulaceae</taxon>
        <taxon>Cuscuteae</taxon>
        <taxon>Cuscuta</taxon>
        <taxon>Cuscuta subgen. Grammica</taxon>
        <taxon>Cuscuta sect. Cleistogrammica</taxon>
    </lineage>
</organism>
<proteinExistence type="predicted"/>
<sequence>MNKKLHIQQDEARVTDGWAPSSRYLHRTIAASNHRRRRHLPPLQIQLASASPLLLAVIGDLRIEMTAIPSPFRISLSSQPPPPSPS</sequence>